<dbReference type="Gene3D" id="6.10.130.10">
    <property type="entry name" value="Ubiquitin-protein ligase E3A, N-terminal zinc-binding domain (AZUL)"/>
    <property type="match status" value="1"/>
</dbReference>
<dbReference type="Proteomes" id="UP000193144">
    <property type="component" value="Unassembled WGS sequence"/>
</dbReference>
<dbReference type="InterPro" id="IPR042556">
    <property type="entry name" value="AZUL_sf"/>
</dbReference>
<dbReference type="Pfam" id="PF16558">
    <property type="entry name" value="AZUL"/>
    <property type="match status" value="1"/>
</dbReference>
<dbReference type="OrthoDB" id="193703at2759"/>
<comment type="caution">
    <text evidence="2">The sequence shown here is derived from an EMBL/GenBank/DDBJ whole genome shotgun (WGS) entry which is preliminary data.</text>
</comment>
<accession>A0A1Y1ZWY6</accession>
<feature type="domain" description="Ubiquitin-protein ligase E3A N-terminal zinc-binding" evidence="1">
    <location>
        <begin position="233"/>
        <end position="277"/>
    </location>
</feature>
<proteinExistence type="predicted"/>
<dbReference type="EMBL" id="MCFA01000030">
    <property type="protein sequence ID" value="ORY14762.1"/>
    <property type="molecule type" value="Genomic_DNA"/>
</dbReference>
<evidence type="ECO:0000259" key="1">
    <source>
        <dbReference type="Pfam" id="PF16558"/>
    </source>
</evidence>
<gene>
    <name evidence="2" type="ORF">BCR34DRAFT_211412</name>
</gene>
<name>A0A1Y1ZWY6_9PLEO</name>
<reference evidence="2 3" key="1">
    <citation type="submission" date="2016-07" db="EMBL/GenBank/DDBJ databases">
        <title>Pervasive Adenine N6-methylation of Active Genes in Fungi.</title>
        <authorList>
            <consortium name="DOE Joint Genome Institute"/>
            <person name="Mondo S.J."/>
            <person name="Dannebaum R.O."/>
            <person name="Kuo R.C."/>
            <person name="Labutti K."/>
            <person name="Haridas S."/>
            <person name="Kuo A."/>
            <person name="Salamov A."/>
            <person name="Ahrendt S.R."/>
            <person name="Lipzen A."/>
            <person name="Sullivan W."/>
            <person name="Andreopoulos W.B."/>
            <person name="Clum A."/>
            <person name="Lindquist E."/>
            <person name="Daum C."/>
            <person name="Ramamoorthy G.K."/>
            <person name="Gryganskyi A."/>
            <person name="Culley D."/>
            <person name="Magnuson J.K."/>
            <person name="James T.Y."/>
            <person name="O'Malley M.A."/>
            <person name="Stajich J.E."/>
            <person name="Spatafora J.W."/>
            <person name="Visel A."/>
            <person name="Grigoriev I.V."/>
        </authorList>
    </citation>
    <scope>NUCLEOTIDE SEQUENCE [LARGE SCALE GENOMIC DNA]</scope>
    <source>
        <strain evidence="2 3">CBS 115471</strain>
    </source>
</reference>
<dbReference type="InterPro" id="IPR032353">
    <property type="entry name" value="AZUL"/>
</dbReference>
<dbReference type="STRING" id="1231657.A0A1Y1ZWY6"/>
<dbReference type="AlphaFoldDB" id="A0A1Y1ZWY6"/>
<organism evidence="2 3">
    <name type="scientific">Clohesyomyces aquaticus</name>
    <dbReference type="NCBI Taxonomy" id="1231657"/>
    <lineage>
        <taxon>Eukaryota</taxon>
        <taxon>Fungi</taxon>
        <taxon>Dikarya</taxon>
        <taxon>Ascomycota</taxon>
        <taxon>Pezizomycotina</taxon>
        <taxon>Dothideomycetes</taxon>
        <taxon>Pleosporomycetidae</taxon>
        <taxon>Pleosporales</taxon>
        <taxon>Lindgomycetaceae</taxon>
        <taxon>Clohesyomyces</taxon>
    </lineage>
</organism>
<protein>
    <recommendedName>
        <fullName evidence="1">Ubiquitin-protein ligase E3A N-terminal zinc-binding domain-containing protein</fullName>
    </recommendedName>
</protein>
<keyword evidence="3" id="KW-1185">Reference proteome</keyword>
<sequence>MRSTYLSARSRHASGCDRDRTSTYLQTFRVGFQIFQKRSQSFQSHWHCPHDTFHGNTSLSRQKHDALFHTPQSCETCGLDFPSIPLLSHHKTTTCPGKLILCRFCHLQVPQEGDPTEPPNPELLLSGLTPHELADGGRTTECHLCNKIVRFRDMATHLRHHDLERLSRLAPRICRNTNCGRTQDGADKLGDTRAGTRKGQGPGNEVGLCSVCFGPLYVSLYDPEGKALRRRIERRYLSQLLTGCGKPWCKNEFCRTGKKNTGLGDKAVATKDAIPLVKPFLDGMDGMGYTTPLHFCTDEASQRRRGFAELLSAEKGVDGKGGYALEWCVAALEAEGGDLGRARDWLKGWAPARSET</sequence>
<evidence type="ECO:0000313" key="3">
    <source>
        <dbReference type="Proteomes" id="UP000193144"/>
    </source>
</evidence>
<evidence type="ECO:0000313" key="2">
    <source>
        <dbReference type="EMBL" id="ORY14762.1"/>
    </source>
</evidence>